<evidence type="ECO:0000259" key="2">
    <source>
        <dbReference type="Pfam" id="PF01243"/>
    </source>
</evidence>
<dbReference type="PANTHER" id="PTHR42815:SF2">
    <property type="entry name" value="FAD-BINDING, PUTATIVE (AFU_ORTHOLOGUE AFUA_6G07600)-RELATED"/>
    <property type="match status" value="1"/>
</dbReference>
<dbReference type="Proteomes" id="UP001500058">
    <property type="component" value="Unassembled WGS sequence"/>
</dbReference>
<protein>
    <submittedName>
        <fullName evidence="3">Pyridoxamine 5'-phosphate oxidase family protein</fullName>
    </submittedName>
</protein>
<feature type="coiled-coil region" evidence="1">
    <location>
        <begin position="176"/>
        <end position="203"/>
    </location>
</feature>
<dbReference type="Gene3D" id="2.30.110.10">
    <property type="entry name" value="Electron Transport, Fmn-binding Protein, Chain A"/>
    <property type="match status" value="1"/>
</dbReference>
<sequence>MTSRYAQVAFTRNVRRHQEAHGSRRAYSRMEQGPAEADLLGPEEIGFIAERDSFYLASVSETGWPYVQHRGGPRGFLHVLDPGTLAFVDYRGNRQYITVGNLDHDDRVSLLLMDYPAQARLKVYGRARAVDPPEAGDLIARLYPAGVRSPAERLIVVDVEAYDWNCPQHITPRYTAEEVERAVAPLRRRLEELERENAALRSGGASALATSPRTGGQ</sequence>
<dbReference type="InterPro" id="IPR011576">
    <property type="entry name" value="Pyridox_Oxase_N"/>
</dbReference>
<accession>A0ABP5VIK2</accession>
<evidence type="ECO:0000313" key="3">
    <source>
        <dbReference type="EMBL" id="GAA2401494.1"/>
    </source>
</evidence>
<feature type="domain" description="Pyridoxamine 5'-phosphate oxidase N-terminal" evidence="2">
    <location>
        <begin position="47"/>
        <end position="161"/>
    </location>
</feature>
<dbReference type="Pfam" id="PF01243">
    <property type="entry name" value="PNPOx_N"/>
    <property type="match status" value="1"/>
</dbReference>
<keyword evidence="1" id="KW-0175">Coiled coil</keyword>
<evidence type="ECO:0000313" key="4">
    <source>
        <dbReference type="Proteomes" id="UP001500058"/>
    </source>
</evidence>
<name>A0ABP5VIK2_9ACTN</name>
<dbReference type="PANTHER" id="PTHR42815">
    <property type="entry name" value="FAD-BINDING, PUTATIVE (AFU_ORTHOLOGUE AFUA_6G07600)-RELATED"/>
    <property type="match status" value="1"/>
</dbReference>
<proteinExistence type="predicted"/>
<dbReference type="SUPFAM" id="SSF50475">
    <property type="entry name" value="FMN-binding split barrel"/>
    <property type="match status" value="1"/>
</dbReference>
<organism evidence="3 4">
    <name type="scientific">Streptomyces glaucosporus</name>
    <dbReference type="NCBI Taxonomy" id="284044"/>
    <lineage>
        <taxon>Bacteria</taxon>
        <taxon>Bacillati</taxon>
        <taxon>Actinomycetota</taxon>
        <taxon>Actinomycetes</taxon>
        <taxon>Kitasatosporales</taxon>
        <taxon>Streptomycetaceae</taxon>
        <taxon>Streptomyces</taxon>
    </lineage>
</organism>
<keyword evidence="4" id="KW-1185">Reference proteome</keyword>
<dbReference type="RefSeq" id="WP_344631550.1">
    <property type="nucleotide sequence ID" value="NZ_BAAATJ010000013.1"/>
</dbReference>
<reference evidence="4" key="1">
    <citation type="journal article" date="2019" name="Int. J. Syst. Evol. Microbiol.">
        <title>The Global Catalogue of Microorganisms (GCM) 10K type strain sequencing project: providing services to taxonomists for standard genome sequencing and annotation.</title>
        <authorList>
            <consortium name="The Broad Institute Genomics Platform"/>
            <consortium name="The Broad Institute Genome Sequencing Center for Infectious Disease"/>
            <person name="Wu L."/>
            <person name="Ma J."/>
        </authorList>
    </citation>
    <scope>NUCLEOTIDE SEQUENCE [LARGE SCALE GENOMIC DNA]</scope>
    <source>
        <strain evidence="4">JCM 6921</strain>
    </source>
</reference>
<gene>
    <name evidence="3" type="ORF">GCM10010420_30430</name>
</gene>
<dbReference type="InterPro" id="IPR012349">
    <property type="entry name" value="Split_barrel_FMN-bd"/>
</dbReference>
<dbReference type="EMBL" id="BAAATJ010000013">
    <property type="protein sequence ID" value="GAA2401494.1"/>
    <property type="molecule type" value="Genomic_DNA"/>
</dbReference>
<evidence type="ECO:0000256" key="1">
    <source>
        <dbReference type="SAM" id="Coils"/>
    </source>
</evidence>
<comment type="caution">
    <text evidence="3">The sequence shown here is derived from an EMBL/GenBank/DDBJ whole genome shotgun (WGS) entry which is preliminary data.</text>
</comment>